<evidence type="ECO:0000313" key="3">
    <source>
        <dbReference type="Proteomes" id="UP000887229"/>
    </source>
</evidence>
<dbReference type="Proteomes" id="UP000887229">
    <property type="component" value="Unassembled WGS sequence"/>
</dbReference>
<feature type="region of interest" description="Disordered" evidence="1">
    <location>
        <begin position="58"/>
        <end position="139"/>
    </location>
</feature>
<feature type="compositionally biased region" description="Low complexity" evidence="1">
    <location>
        <begin position="20"/>
        <end position="31"/>
    </location>
</feature>
<dbReference type="OrthoDB" id="10326779at2759"/>
<proteinExistence type="predicted"/>
<evidence type="ECO:0000313" key="2">
    <source>
        <dbReference type="EMBL" id="KAG9253608.1"/>
    </source>
</evidence>
<accession>A0A9P7ZLC7</accession>
<keyword evidence="3" id="KW-1185">Reference proteome</keyword>
<reference evidence="2" key="1">
    <citation type="journal article" date="2021" name="IMA Fungus">
        <title>Genomic characterization of three marine fungi, including Emericellopsis atlantica sp. nov. with signatures of a generalist lifestyle and marine biomass degradation.</title>
        <authorList>
            <person name="Hagestad O.C."/>
            <person name="Hou L."/>
            <person name="Andersen J.H."/>
            <person name="Hansen E.H."/>
            <person name="Altermark B."/>
            <person name="Li C."/>
            <person name="Kuhnert E."/>
            <person name="Cox R.J."/>
            <person name="Crous P.W."/>
            <person name="Spatafora J.W."/>
            <person name="Lail K."/>
            <person name="Amirebrahimi M."/>
            <person name="Lipzen A."/>
            <person name="Pangilinan J."/>
            <person name="Andreopoulos W."/>
            <person name="Hayes R.D."/>
            <person name="Ng V."/>
            <person name="Grigoriev I.V."/>
            <person name="Jackson S.A."/>
            <person name="Sutton T.D.S."/>
            <person name="Dobson A.D.W."/>
            <person name="Rama T."/>
        </authorList>
    </citation>
    <scope>NUCLEOTIDE SEQUENCE</scope>
    <source>
        <strain evidence="2">TS7</strain>
    </source>
</reference>
<protein>
    <submittedName>
        <fullName evidence="2">Uncharacterized protein</fullName>
    </submittedName>
</protein>
<dbReference type="RefSeq" id="XP_046117532.1">
    <property type="nucleotide sequence ID" value="XM_046257716.1"/>
</dbReference>
<sequence length="254" mass="28113">MLLSPPFQPALSYPFCARPTTTTTTTTTATTHNDASAVPRSATSSLLAASRALQAITGSTPDSHSQLPFFSLSLPTTSTRQPLSPPASLERKMRLRRSARLQRCEDGQAKGRRSRRNFETPMSRDAAPADGIPWGISPDAYQRALAPPAEDDQIMEDEVEQTASLGSRQSQAQKQQDQEQDEPATPPQRQTQQHSPLMKLVLNNIRTSASRSPRYRDGKPQDRKWRQDTIISTGCVRVTKNRADMKTVKVKTVT</sequence>
<comment type="caution">
    <text evidence="2">The sequence shown here is derived from an EMBL/GenBank/DDBJ whole genome shotgun (WGS) entry which is preliminary data.</text>
</comment>
<gene>
    <name evidence="2" type="ORF">F5Z01DRAFT_149170</name>
</gene>
<dbReference type="GeneID" id="70288619"/>
<dbReference type="EMBL" id="MU251257">
    <property type="protein sequence ID" value="KAG9253608.1"/>
    <property type="molecule type" value="Genomic_DNA"/>
</dbReference>
<organism evidence="2 3">
    <name type="scientific">Emericellopsis atlantica</name>
    <dbReference type="NCBI Taxonomy" id="2614577"/>
    <lineage>
        <taxon>Eukaryota</taxon>
        <taxon>Fungi</taxon>
        <taxon>Dikarya</taxon>
        <taxon>Ascomycota</taxon>
        <taxon>Pezizomycotina</taxon>
        <taxon>Sordariomycetes</taxon>
        <taxon>Hypocreomycetidae</taxon>
        <taxon>Hypocreales</taxon>
        <taxon>Bionectriaceae</taxon>
        <taxon>Emericellopsis</taxon>
    </lineage>
</organism>
<feature type="compositionally biased region" description="Basic and acidic residues" evidence="1">
    <location>
        <begin position="214"/>
        <end position="226"/>
    </location>
</feature>
<feature type="region of interest" description="Disordered" evidence="1">
    <location>
        <begin position="17"/>
        <end position="37"/>
    </location>
</feature>
<feature type="region of interest" description="Disordered" evidence="1">
    <location>
        <begin position="159"/>
        <end position="226"/>
    </location>
</feature>
<dbReference type="AlphaFoldDB" id="A0A9P7ZLC7"/>
<name>A0A9P7ZLC7_9HYPO</name>
<feature type="compositionally biased region" description="Polar residues" evidence="1">
    <location>
        <begin position="58"/>
        <end position="82"/>
    </location>
</feature>
<evidence type="ECO:0000256" key="1">
    <source>
        <dbReference type="SAM" id="MobiDB-lite"/>
    </source>
</evidence>